<reference evidence="2 3" key="1">
    <citation type="journal article" date="2018" name="PLoS Genet.">
        <title>Population sequencing reveals clonal diversity and ancestral inbreeding in the grapevine cultivar Chardonnay.</title>
        <authorList>
            <person name="Roach M.J."/>
            <person name="Johnson D.L."/>
            <person name="Bohlmann J."/>
            <person name="van Vuuren H.J."/>
            <person name="Jones S.J."/>
            <person name="Pretorius I.S."/>
            <person name="Schmidt S.A."/>
            <person name="Borneman A.R."/>
        </authorList>
    </citation>
    <scope>NUCLEOTIDE SEQUENCE [LARGE SCALE GENOMIC DNA]</scope>
    <source>
        <strain evidence="3">cv. Chardonnay</strain>
        <tissue evidence="2">Leaf</tissue>
    </source>
</reference>
<protein>
    <recommendedName>
        <fullName evidence="1">Reverse transcriptase zinc-binding domain-containing protein</fullName>
    </recommendedName>
</protein>
<dbReference type="EMBL" id="QGNW01000070">
    <property type="protein sequence ID" value="RVX02446.1"/>
    <property type="molecule type" value="Genomic_DNA"/>
</dbReference>
<sequence length="203" mass="22823">MPTEKESSYELYLTYAIPKKENTKAQCKRHTCEGKSMNFGGEGSSYEELEEAIRSYPDEPIATHNSAVVADLWGDKEVVAGVGRCTLEDPFKIGNWRGDRFLVHISAVFKGGEQPLISSKGGLGFVCPLRTRFFAWEAVWDKISTVDMLMRRGWSMVNRCNLCKENEESGGPYSNSLRAKSKNVPRGRDVRYELEEPLPTVSS</sequence>
<organism evidence="2 3">
    <name type="scientific">Vitis vinifera</name>
    <name type="common">Grape</name>
    <dbReference type="NCBI Taxonomy" id="29760"/>
    <lineage>
        <taxon>Eukaryota</taxon>
        <taxon>Viridiplantae</taxon>
        <taxon>Streptophyta</taxon>
        <taxon>Embryophyta</taxon>
        <taxon>Tracheophyta</taxon>
        <taxon>Spermatophyta</taxon>
        <taxon>Magnoliopsida</taxon>
        <taxon>eudicotyledons</taxon>
        <taxon>Gunneridae</taxon>
        <taxon>Pentapetalae</taxon>
        <taxon>rosids</taxon>
        <taxon>Vitales</taxon>
        <taxon>Vitaceae</taxon>
        <taxon>Viteae</taxon>
        <taxon>Vitis</taxon>
    </lineage>
</organism>
<dbReference type="InterPro" id="IPR026960">
    <property type="entry name" value="RVT-Znf"/>
</dbReference>
<proteinExistence type="predicted"/>
<feature type="domain" description="Reverse transcriptase zinc-binding" evidence="1">
    <location>
        <begin position="127"/>
        <end position="169"/>
    </location>
</feature>
<name>A0A438J0H2_VITVI</name>
<accession>A0A438J0H2</accession>
<gene>
    <name evidence="2" type="ORF">CK203_031189</name>
</gene>
<dbReference type="Pfam" id="PF13966">
    <property type="entry name" value="zf-RVT"/>
    <property type="match status" value="1"/>
</dbReference>
<evidence type="ECO:0000313" key="2">
    <source>
        <dbReference type="EMBL" id="RVX02446.1"/>
    </source>
</evidence>
<dbReference type="Proteomes" id="UP000288805">
    <property type="component" value="Unassembled WGS sequence"/>
</dbReference>
<comment type="caution">
    <text evidence="2">The sequence shown here is derived from an EMBL/GenBank/DDBJ whole genome shotgun (WGS) entry which is preliminary data.</text>
</comment>
<evidence type="ECO:0000259" key="1">
    <source>
        <dbReference type="Pfam" id="PF13966"/>
    </source>
</evidence>
<evidence type="ECO:0000313" key="3">
    <source>
        <dbReference type="Proteomes" id="UP000288805"/>
    </source>
</evidence>
<dbReference type="AlphaFoldDB" id="A0A438J0H2"/>